<dbReference type="EMBL" id="LJOD01000002">
    <property type="protein sequence ID" value="KPE52196.1"/>
    <property type="molecule type" value="Genomic_DNA"/>
</dbReference>
<accession>A0A0N0ZXX7</accession>
<dbReference type="OrthoDB" id="1246885at2"/>
<protein>
    <submittedName>
        <fullName evidence="2">Uncharacterized protein</fullName>
    </submittedName>
</protein>
<feature type="transmembrane region" description="Helical" evidence="1">
    <location>
        <begin position="12"/>
        <end position="38"/>
    </location>
</feature>
<evidence type="ECO:0000313" key="3">
    <source>
        <dbReference type="Proteomes" id="UP000037953"/>
    </source>
</evidence>
<proteinExistence type="predicted"/>
<dbReference type="Proteomes" id="UP000037953">
    <property type="component" value="Unassembled WGS sequence"/>
</dbReference>
<keyword evidence="1" id="KW-1133">Transmembrane helix</keyword>
<sequence length="239" mass="28084">MQEKFVALESEISWPLTYFGIILVWTGIIATAVVIFFLFYEIRDYGWADYLYYKPDQFFILLIAGIILILLSFFLILYMIKGRKKDYRRVVADEKGMSMYDAENKLISSFLYADLCPSNDKYFSDVSSRTGYQPYFTHSLLVFKHDKSGKTVISPISFNHNYYSFKNKYELYRHFLTGIQIFRPDLTISGRTLEEYRLTPESPPDPKFGKFEWAIAMMAFVIAIGLIYVFYLFIGLFSK</sequence>
<dbReference type="AlphaFoldDB" id="A0A0N0ZXX7"/>
<feature type="transmembrane region" description="Helical" evidence="1">
    <location>
        <begin position="58"/>
        <end position="80"/>
    </location>
</feature>
<reference evidence="3" key="2">
    <citation type="submission" date="2015-09" db="EMBL/GenBank/DDBJ databases">
        <title>Draft genome sequence of a multidrug-resistant Chryseobacterium indologenes isolate from Malaysia.</title>
        <authorList>
            <person name="Yu C.Y."/>
            <person name="Ang G.Y."/>
            <person name="Chan K.-G."/>
        </authorList>
    </citation>
    <scope>NUCLEOTIDE SEQUENCE [LARGE SCALE GENOMIC DNA]</scope>
    <source>
        <strain evidence="3">CI_885</strain>
    </source>
</reference>
<evidence type="ECO:0000256" key="1">
    <source>
        <dbReference type="SAM" id="Phobius"/>
    </source>
</evidence>
<keyword evidence="1" id="KW-0812">Transmembrane</keyword>
<feature type="transmembrane region" description="Helical" evidence="1">
    <location>
        <begin position="213"/>
        <end position="234"/>
    </location>
</feature>
<evidence type="ECO:0000313" key="2">
    <source>
        <dbReference type="EMBL" id="KPE52196.1"/>
    </source>
</evidence>
<gene>
    <name evidence="2" type="ORF">AOB46_04760</name>
</gene>
<dbReference type="PATRIC" id="fig|253.9.peg.2252"/>
<comment type="caution">
    <text evidence="2">The sequence shown here is derived from an EMBL/GenBank/DDBJ whole genome shotgun (WGS) entry which is preliminary data.</text>
</comment>
<keyword evidence="1" id="KW-0472">Membrane</keyword>
<name>A0A0N0ZXX7_CHRID</name>
<dbReference type="RefSeq" id="WP_062696929.1">
    <property type="nucleotide sequence ID" value="NZ_LJOD01000002.1"/>
</dbReference>
<reference evidence="2 3" key="1">
    <citation type="journal article" date="2015" name="Genom Data">
        <title>Draft genome sequence of a multidrug-resistant Chryseobacterium indologenes isolate from Malaysia.</title>
        <authorList>
            <person name="Yu C.Y."/>
            <person name="Ang G.Y."/>
            <person name="Cheng H.J."/>
            <person name="Cheong Y.M."/>
            <person name="Yin W.F."/>
            <person name="Chan K.G."/>
        </authorList>
    </citation>
    <scope>NUCLEOTIDE SEQUENCE [LARGE SCALE GENOMIC DNA]</scope>
    <source>
        <strain evidence="2 3">CI_885</strain>
    </source>
</reference>
<organism evidence="2 3">
    <name type="scientific">Chryseobacterium indologenes</name>
    <name type="common">Flavobacterium indologenes</name>
    <dbReference type="NCBI Taxonomy" id="253"/>
    <lineage>
        <taxon>Bacteria</taxon>
        <taxon>Pseudomonadati</taxon>
        <taxon>Bacteroidota</taxon>
        <taxon>Flavobacteriia</taxon>
        <taxon>Flavobacteriales</taxon>
        <taxon>Weeksellaceae</taxon>
        <taxon>Chryseobacterium group</taxon>
        <taxon>Chryseobacterium</taxon>
    </lineage>
</organism>